<dbReference type="InterPro" id="IPR031316">
    <property type="entry name" value="FlgM_C"/>
</dbReference>
<evidence type="ECO:0000256" key="7">
    <source>
        <dbReference type="ARBA" id="ARBA00024739"/>
    </source>
</evidence>
<dbReference type="AlphaFoldDB" id="A0AAU7Q6L0"/>
<evidence type="ECO:0000259" key="10">
    <source>
        <dbReference type="Pfam" id="PF04316"/>
    </source>
</evidence>
<comment type="function">
    <text evidence="7">Responsible for the coupling of flagellin expression to flagellar assembly by preventing expression of the flagellin genes when a component of the middle class of proteins is defective. It negatively regulates flagellar genes by inhibiting the activity of FliA by directly binding to FliA.</text>
</comment>
<feature type="compositionally biased region" description="Low complexity" evidence="9">
    <location>
        <begin position="45"/>
        <end position="60"/>
    </location>
</feature>
<keyword evidence="11" id="KW-0969">Cilium</keyword>
<keyword evidence="11" id="KW-0282">Flagellum</keyword>
<keyword evidence="11" id="KW-0966">Cell projection</keyword>
<evidence type="ECO:0000256" key="1">
    <source>
        <dbReference type="ARBA" id="ARBA00005322"/>
    </source>
</evidence>
<evidence type="ECO:0000256" key="3">
    <source>
        <dbReference type="ARBA" id="ARBA00022491"/>
    </source>
</evidence>
<proteinExistence type="inferred from homology"/>
<feature type="domain" description="Anti-sigma-28 factor FlgM C-terminal" evidence="10">
    <location>
        <begin position="42"/>
        <end position="89"/>
    </location>
</feature>
<keyword evidence="3" id="KW-0678">Repressor</keyword>
<keyword evidence="5" id="KW-0805">Transcription regulation</keyword>
<evidence type="ECO:0000256" key="9">
    <source>
        <dbReference type="SAM" id="MobiDB-lite"/>
    </source>
</evidence>
<keyword evidence="4" id="KW-1005">Bacterial flagellum biogenesis</keyword>
<organism evidence="11">
    <name type="scientific">Acerihabitans sp. KWT182</name>
    <dbReference type="NCBI Taxonomy" id="3157919"/>
    <lineage>
        <taxon>Bacteria</taxon>
        <taxon>Pseudomonadati</taxon>
        <taxon>Pseudomonadota</taxon>
        <taxon>Gammaproteobacteria</taxon>
        <taxon>Enterobacterales</taxon>
        <taxon>Pectobacteriaceae</taxon>
        <taxon>Acerihabitans</taxon>
    </lineage>
</organism>
<name>A0AAU7Q6L0_9GAMM</name>
<dbReference type="EMBL" id="CP157947">
    <property type="protein sequence ID" value="XBS68382.1"/>
    <property type="molecule type" value="Genomic_DNA"/>
</dbReference>
<evidence type="ECO:0000256" key="8">
    <source>
        <dbReference type="ARBA" id="ARBA00030117"/>
    </source>
</evidence>
<evidence type="ECO:0000256" key="4">
    <source>
        <dbReference type="ARBA" id="ARBA00022795"/>
    </source>
</evidence>
<comment type="similarity">
    <text evidence="1">Belongs to the FlgM family.</text>
</comment>
<gene>
    <name evidence="11" type="primary">flgM</name>
    <name evidence="11" type="ORF">ABK905_16775</name>
</gene>
<feature type="compositionally biased region" description="Polar residues" evidence="9">
    <location>
        <begin position="1"/>
        <end position="44"/>
    </location>
</feature>
<evidence type="ECO:0000313" key="11">
    <source>
        <dbReference type="EMBL" id="XBS68382.1"/>
    </source>
</evidence>
<dbReference type="InterPro" id="IPR035890">
    <property type="entry name" value="Anti-sigma-28_factor_FlgM_sf"/>
</dbReference>
<protein>
    <recommendedName>
        <fullName evidence="2">Negative regulator of flagellin synthesis</fullName>
    </recommendedName>
    <alternativeName>
        <fullName evidence="8">Anti-sigma-28 factor</fullName>
    </alternativeName>
</protein>
<dbReference type="NCBIfam" id="TIGR03824">
    <property type="entry name" value="FlgM_jcvi"/>
    <property type="match status" value="1"/>
</dbReference>
<dbReference type="GO" id="GO:0044781">
    <property type="term" value="P:bacterial-type flagellum organization"/>
    <property type="evidence" value="ECO:0007669"/>
    <property type="project" value="UniProtKB-KW"/>
</dbReference>
<dbReference type="InterPro" id="IPR007412">
    <property type="entry name" value="FlgM"/>
</dbReference>
<accession>A0AAU7Q6L0</accession>
<reference evidence="11" key="1">
    <citation type="submission" date="2024-06" db="EMBL/GenBank/DDBJ databases">
        <authorList>
            <person name="Coelho C."/>
            <person name="Bento M."/>
            <person name="Garcia E."/>
            <person name="Camelo A."/>
            <person name="Brandao I."/>
            <person name="Espirito Santo C."/>
            <person name="Trovao J."/>
            <person name="Verissimo A."/>
            <person name="Costa J."/>
            <person name="Tiago I."/>
        </authorList>
    </citation>
    <scope>NUCLEOTIDE SEQUENCE</scope>
    <source>
        <strain evidence="11">KWT182</strain>
    </source>
</reference>
<keyword evidence="6" id="KW-0804">Transcription</keyword>
<evidence type="ECO:0000256" key="6">
    <source>
        <dbReference type="ARBA" id="ARBA00023163"/>
    </source>
</evidence>
<evidence type="ECO:0000256" key="2">
    <source>
        <dbReference type="ARBA" id="ARBA00017823"/>
    </source>
</evidence>
<dbReference type="GO" id="GO:0045892">
    <property type="term" value="P:negative regulation of DNA-templated transcription"/>
    <property type="evidence" value="ECO:0007669"/>
    <property type="project" value="InterPro"/>
</dbReference>
<sequence>MSIDSTRPITPLTPVQGSEIGTVQPQKNSATDSTDASGEETQVNLSDAQSSLRQSSSLDIDSAKVESLKQSIRNGELKVDTGKIADALISETQAMLNDPE</sequence>
<dbReference type="Pfam" id="PF04316">
    <property type="entry name" value="FlgM"/>
    <property type="match status" value="1"/>
</dbReference>
<evidence type="ECO:0000256" key="5">
    <source>
        <dbReference type="ARBA" id="ARBA00023015"/>
    </source>
</evidence>
<dbReference type="SUPFAM" id="SSF101498">
    <property type="entry name" value="Anti-sigma factor FlgM"/>
    <property type="match status" value="1"/>
</dbReference>
<feature type="region of interest" description="Disordered" evidence="9">
    <location>
        <begin position="1"/>
        <end position="61"/>
    </location>
</feature>